<feature type="domain" description="Neurotransmitter-gated ion-channel ligand-binding" evidence="6">
    <location>
        <begin position="2"/>
        <end position="128"/>
    </location>
</feature>
<organism evidence="8 9">
    <name type="scientific">Elysia marginata</name>
    <dbReference type="NCBI Taxonomy" id="1093978"/>
    <lineage>
        <taxon>Eukaryota</taxon>
        <taxon>Metazoa</taxon>
        <taxon>Spiralia</taxon>
        <taxon>Lophotrochozoa</taxon>
        <taxon>Mollusca</taxon>
        <taxon>Gastropoda</taxon>
        <taxon>Heterobranchia</taxon>
        <taxon>Euthyneura</taxon>
        <taxon>Panpulmonata</taxon>
        <taxon>Sacoglossa</taxon>
        <taxon>Placobranchoidea</taxon>
        <taxon>Plakobranchidae</taxon>
        <taxon>Elysia</taxon>
    </lineage>
</organism>
<keyword evidence="5" id="KW-0406">Ion transport</keyword>
<dbReference type="CDD" id="cd19051">
    <property type="entry name" value="LGIC_TM_cation"/>
    <property type="match status" value="1"/>
</dbReference>
<dbReference type="CDD" id="cd18989">
    <property type="entry name" value="LGIC_ECD_cation"/>
    <property type="match status" value="1"/>
</dbReference>
<dbReference type="PANTHER" id="PTHR18945">
    <property type="entry name" value="NEUROTRANSMITTER GATED ION CHANNEL"/>
    <property type="match status" value="1"/>
</dbReference>
<keyword evidence="8" id="KW-0675">Receptor</keyword>
<feature type="transmembrane region" description="Helical" evidence="5">
    <location>
        <begin position="325"/>
        <end position="349"/>
    </location>
</feature>
<protein>
    <submittedName>
        <fullName evidence="8">Neuronal acetylcholine receptor subunit alpha-3</fullName>
    </submittedName>
</protein>
<reference evidence="8 9" key="1">
    <citation type="journal article" date="2021" name="Elife">
        <title>Chloroplast acquisition without the gene transfer in kleptoplastic sea slugs, Plakobranchus ocellatus.</title>
        <authorList>
            <person name="Maeda T."/>
            <person name="Takahashi S."/>
            <person name="Yoshida T."/>
            <person name="Shimamura S."/>
            <person name="Takaki Y."/>
            <person name="Nagai Y."/>
            <person name="Toyoda A."/>
            <person name="Suzuki Y."/>
            <person name="Arimoto A."/>
            <person name="Ishii H."/>
            <person name="Satoh N."/>
            <person name="Nishiyama T."/>
            <person name="Hasebe M."/>
            <person name="Maruyama T."/>
            <person name="Minagawa J."/>
            <person name="Obokata J."/>
            <person name="Shigenobu S."/>
        </authorList>
    </citation>
    <scope>NUCLEOTIDE SEQUENCE [LARGE SCALE GENOMIC DNA]</scope>
</reference>
<keyword evidence="2 5" id="KW-0812">Transmembrane</keyword>
<dbReference type="InterPro" id="IPR018000">
    <property type="entry name" value="Neurotransmitter_ion_chnl_CS"/>
</dbReference>
<dbReference type="GO" id="GO:0016020">
    <property type="term" value="C:membrane"/>
    <property type="evidence" value="ECO:0007669"/>
    <property type="project" value="UniProtKB-SubCell"/>
</dbReference>
<proteinExistence type="inferred from homology"/>
<evidence type="ECO:0000256" key="2">
    <source>
        <dbReference type="ARBA" id="ARBA00022692"/>
    </source>
</evidence>
<dbReference type="InterPro" id="IPR036719">
    <property type="entry name" value="Neuro-gated_channel_TM_sf"/>
</dbReference>
<feature type="domain" description="Neurotransmitter-gated ion-channel transmembrane" evidence="7">
    <location>
        <begin position="169"/>
        <end position="260"/>
    </location>
</feature>
<comment type="subcellular location">
    <subcellularLocation>
        <location evidence="1">Membrane</location>
        <topology evidence="1">Multi-pass membrane protein</topology>
    </subcellularLocation>
</comment>
<keyword evidence="3 5" id="KW-1133">Transmembrane helix</keyword>
<keyword evidence="9" id="KW-1185">Reference proteome</keyword>
<evidence type="ECO:0000259" key="7">
    <source>
        <dbReference type="Pfam" id="PF02932"/>
    </source>
</evidence>
<dbReference type="InterPro" id="IPR006029">
    <property type="entry name" value="Neurotrans-gated_channel_TM"/>
</dbReference>
<evidence type="ECO:0000313" key="9">
    <source>
        <dbReference type="Proteomes" id="UP000762676"/>
    </source>
</evidence>
<dbReference type="InterPro" id="IPR038050">
    <property type="entry name" value="Neuro_actylchol_rec"/>
</dbReference>
<dbReference type="InterPro" id="IPR006201">
    <property type="entry name" value="Neur_channel"/>
</dbReference>
<evidence type="ECO:0000313" key="8">
    <source>
        <dbReference type="EMBL" id="GFR87298.1"/>
    </source>
</evidence>
<dbReference type="InterPro" id="IPR006202">
    <property type="entry name" value="Neur_chan_lig-bd"/>
</dbReference>
<dbReference type="Pfam" id="PF02932">
    <property type="entry name" value="Neur_chan_memb"/>
    <property type="match status" value="1"/>
</dbReference>
<dbReference type="GO" id="GO:0005230">
    <property type="term" value="F:extracellular ligand-gated monoatomic ion channel activity"/>
    <property type="evidence" value="ECO:0007669"/>
    <property type="project" value="InterPro"/>
</dbReference>
<comment type="caution">
    <text evidence="8">The sequence shown here is derived from an EMBL/GenBank/DDBJ whole genome shotgun (WGS) entry which is preliminary data.</text>
</comment>
<evidence type="ECO:0000256" key="5">
    <source>
        <dbReference type="RuleBase" id="RU000687"/>
    </source>
</evidence>
<sequence length="350" mass="39138">MLNLRAFLKISWRDETLFWRPEQYGNVTFVLLSQDALWLPDIALTNSLADNIFPGGNGAKVKLSFDGRVDWVPAFNSEFSCQVNVVKFPMDVDTCVIKLGSWMYDDSLVHVEPMTGYTHLNPDVTNGQFYLEIGEPKEAFENYDGILHSTLHFVIKLERMPGFAMLSFLLPMFVIGLLNILSFVIPADNEGKVDLSLNIMLSTTMFLSIIHDDLPDRSDKIASIAVYVITLFVMSFLGVVGNIVVLLVHKGEQEREHSSGVSKSPSRAPSDTLEAKHFTVRFRHSLRRQRPEMDSCPTAMSLDQSQTDDKAHDVRIVSGSKAAKINFVFLVVSAIGLFVVSLATLVLIFS</sequence>
<dbReference type="EMBL" id="BMAT01001506">
    <property type="protein sequence ID" value="GFR87298.1"/>
    <property type="molecule type" value="Genomic_DNA"/>
</dbReference>
<comment type="caution">
    <text evidence="5">Lacks conserved residue(s) required for the propagation of feature annotation.</text>
</comment>
<dbReference type="Proteomes" id="UP000762676">
    <property type="component" value="Unassembled WGS sequence"/>
</dbReference>
<dbReference type="PRINTS" id="PR00252">
    <property type="entry name" value="NRIONCHANNEL"/>
</dbReference>
<keyword evidence="4 5" id="KW-0472">Membrane</keyword>
<accession>A0AAV4GP00</accession>
<dbReference type="Gene3D" id="2.70.170.10">
    <property type="entry name" value="Neurotransmitter-gated ion-channel ligand-binding domain"/>
    <property type="match status" value="1"/>
</dbReference>
<evidence type="ECO:0000256" key="1">
    <source>
        <dbReference type="ARBA" id="ARBA00004141"/>
    </source>
</evidence>
<feature type="transmembrane region" description="Helical" evidence="5">
    <location>
        <begin position="163"/>
        <end position="185"/>
    </location>
</feature>
<dbReference type="Pfam" id="PF02931">
    <property type="entry name" value="Neur_chan_LBD"/>
    <property type="match status" value="1"/>
</dbReference>
<keyword evidence="5" id="KW-0813">Transport</keyword>
<dbReference type="SUPFAM" id="SSF90112">
    <property type="entry name" value="Neurotransmitter-gated ion-channel transmembrane pore"/>
    <property type="match status" value="1"/>
</dbReference>
<comment type="similarity">
    <text evidence="5">Belongs to the ligand-gated ion channel (TC 1.A.9) family.</text>
</comment>
<name>A0AAV4GP00_9GAST</name>
<feature type="transmembrane region" description="Helical" evidence="5">
    <location>
        <begin position="224"/>
        <end position="248"/>
    </location>
</feature>
<dbReference type="InterPro" id="IPR036734">
    <property type="entry name" value="Neur_chan_lig-bd_sf"/>
</dbReference>
<gene>
    <name evidence="8" type="ORF">ElyMa_000743300</name>
</gene>
<evidence type="ECO:0000259" key="6">
    <source>
        <dbReference type="Pfam" id="PF02931"/>
    </source>
</evidence>
<dbReference type="GO" id="GO:0004888">
    <property type="term" value="F:transmembrane signaling receptor activity"/>
    <property type="evidence" value="ECO:0007669"/>
    <property type="project" value="InterPro"/>
</dbReference>
<evidence type="ECO:0000256" key="4">
    <source>
        <dbReference type="ARBA" id="ARBA00023136"/>
    </source>
</evidence>
<evidence type="ECO:0000256" key="3">
    <source>
        <dbReference type="ARBA" id="ARBA00022989"/>
    </source>
</evidence>
<dbReference type="AlphaFoldDB" id="A0AAV4GP00"/>
<keyword evidence="5" id="KW-0407">Ion channel</keyword>
<dbReference type="SUPFAM" id="SSF63712">
    <property type="entry name" value="Nicotinic receptor ligand binding domain-like"/>
    <property type="match status" value="1"/>
</dbReference>
<dbReference type="PROSITE" id="PS00236">
    <property type="entry name" value="NEUROTR_ION_CHANNEL"/>
    <property type="match status" value="1"/>
</dbReference>
<dbReference type="Gene3D" id="1.20.58.390">
    <property type="entry name" value="Neurotransmitter-gated ion-channel transmembrane domain"/>
    <property type="match status" value="1"/>
</dbReference>